<dbReference type="RefSeq" id="WP_288185171.1">
    <property type="nucleotide sequence ID" value="NZ_LT608335.1"/>
</dbReference>
<evidence type="ECO:0000256" key="1">
    <source>
        <dbReference type="SAM" id="SignalP"/>
    </source>
</evidence>
<proteinExistence type="predicted"/>
<accession>A0A212LY96</accession>
<evidence type="ECO:0000313" key="2">
    <source>
        <dbReference type="EMBL" id="SCM82508.1"/>
    </source>
</evidence>
<evidence type="ECO:0008006" key="3">
    <source>
        <dbReference type="Google" id="ProtNLM"/>
    </source>
</evidence>
<sequence>MRKIIAALTMGLVLTATPVSASPTAVFEQGAIILELGSTLNSKVKGQGSFNVEADGDFGYKYSVTTGLSDKFALQYKQGYFRSETKTIAVPGKGSLTTYAKAEPMDINLLYKVNPTIALLAGYEHSKISYGNYVAAASHSTFHVGLTATHKLDDKATLFATAVRGSGASLNEAGISYKLSAASAFTVSYAERKVKDVDLKILTAPTQKADYTMTGITCMFATRL</sequence>
<dbReference type="AlphaFoldDB" id="A0A212LY96"/>
<dbReference type="EMBL" id="FMJE01000005">
    <property type="protein sequence ID" value="SCM82508.1"/>
    <property type="molecule type" value="Genomic_DNA"/>
</dbReference>
<protein>
    <recommendedName>
        <fullName evidence="3">Outer membrane protein beta-barrel domain-containing protein</fullName>
    </recommendedName>
</protein>
<name>A0A212LY96_9FIRM</name>
<reference evidence="2" key="1">
    <citation type="submission" date="2016-08" db="EMBL/GenBank/DDBJ databases">
        <authorList>
            <person name="Seilhamer J.J."/>
        </authorList>
    </citation>
    <scope>NUCLEOTIDE SEQUENCE</scope>
    <source>
        <strain evidence="2">86</strain>
    </source>
</reference>
<organism evidence="2">
    <name type="scientific">uncultured Sporomusa sp</name>
    <dbReference type="NCBI Taxonomy" id="307249"/>
    <lineage>
        <taxon>Bacteria</taxon>
        <taxon>Bacillati</taxon>
        <taxon>Bacillota</taxon>
        <taxon>Negativicutes</taxon>
        <taxon>Selenomonadales</taxon>
        <taxon>Sporomusaceae</taxon>
        <taxon>Sporomusa</taxon>
        <taxon>environmental samples</taxon>
    </lineage>
</organism>
<dbReference type="SUPFAM" id="SSF56935">
    <property type="entry name" value="Porins"/>
    <property type="match status" value="1"/>
</dbReference>
<gene>
    <name evidence="2" type="ORF">KL86SPO_50279</name>
</gene>
<feature type="chain" id="PRO_5012916840" description="Outer membrane protein beta-barrel domain-containing protein" evidence="1">
    <location>
        <begin position="22"/>
        <end position="224"/>
    </location>
</feature>
<feature type="signal peptide" evidence="1">
    <location>
        <begin position="1"/>
        <end position="21"/>
    </location>
</feature>
<keyword evidence="1" id="KW-0732">Signal</keyword>